<dbReference type="GO" id="GO:0016579">
    <property type="term" value="P:protein deubiquitination"/>
    <property type="evidence" value="ECO:0007669"/>
    <property type="project" value="InterPro"/>
</dbReference>
<dbReference type="RefSeq" id="XP_001326665.1">
    <property type="nucleotide sequence ID" value="XM_001326630.1"/>
</dbReference>
<accession>A2DYQ2</accession>
<proteinExistence type="inferred from homology"/>
<comment type="catalytic activity">
    <reaction evidence="1">
        <text>Thiol-dependent hydrolysis of ester, thioester, amide, peptide and isopeptide bonds formed by the C-terminal Gly of ubiquitin (a 76-residue protein attached to proteins as an intracellular targeting signal).</text>
        <dbReference type="EC" id="3.4.19.12"/>
    </reaction>
</comment>
<reference evidence="9" key="2">
    <citation type="journal article" date="2007" name="Science">
        <title>Draft genome sequence of the sexually transmitted pathogen Trichomonas vaginalis.</title>
        <authorList>
            <person name="Carlton J.M."/>
            <person name="Hirt R.P."/>
            <person name="Silva J.C."/>
            <person name="Delcher A.L."/>
            <person name="Schatz M."/>
            <person name="Zhao Q."/>
            <person name="Wortman J.R."/>
            <person name="Bidwell S.L."/>
            <person name="Alsmark U.C.M."/>
            <person name="Besteiro S."/>
            <person name="Sicheritz-Ponten T."/>
            <person name="Noel C.J."/>
            <person name="Dacks J.B."/>
            <person name="Foster P.G."/>
            <person name="Simillion C."/>
            <person name="Van de Peer Y."/>
            <person name="Miranda-Saavedra D."/>
            <person name="Barton G.J."/>
            <person name="Westrop G.D."/>
            <person name="Mueller S."/>
            <person name="Dessi D."/>
            <person name="Fiori P.L."/>
            <person name="Ren Q."/>
            <person name="Paulsen I."/>
            <person name="Zhang H."/>
            <person name="Bastida-Corcuera F.D."/>
            <person name="Simoes-Barbosa A."/>
            <person name="Brown M.T."/>
            <person name="Hayes R.D."/>
            <person name="Mukherjee M."/>
            <person name="Okumura C.Y."/>
            <person name="Schneider R."/>
            <person name="Smith A.J."/>
            <person name="Vanacova S."/>
            <person name="Villalvazo M."/>
            <person name="Haas B.J."/>
            <person name="Pertea M."/>
            <person name="Feldblyum T.V."/>
            <person name="Utterback T.R."/>
            <person name="Shu C.L."/>
            <person name="Osoegawa K."/>
            <person name="de Jong P.J."/>
            <person name="Hrdy I."/>
            <person name="Horvathova L."/>
            <person name="Zubacova Z."/>
            <person name="Dolezal P."/>
            <person name="Malik S.B."/>
            <person name="Logsdon J.M. Jr."/>
            <person name="Henze K."/>
            <person name="Gupta A."/>
            <person name="Wang C.C."/>
            <person name="Dunne R.L."/>
            <person name="Upcroft J.A."/>
            <person name="Upcroft P."/>
            <person name="White O."/>
            <person name="Salzberg S.L."/>
            <person name="Tang P."/>
            <person name="Chiu C.-H."/>
            <person name="Lee Y.-S."/>
            <person name="Embley T.M."/>
            <person name="Coombs G.H."/>
            <person name="Mottram J.C."/>
            <person name="Tachezy J."/>
            <person name="Fraser-Liggett C.M."/>
            <person name="Johnson P.J."/>
        </authorList>
    </citation>
    <scope>NUCLEOTIDE SEQUENCE [LARGE SCALE GENOMIC DNA]</scope>
    <source>
        <strain evidence="9">G3</strain>
    </source>
</reference>
<evidence type="ECO:0000313" key="9">
    <source>
        <dbReference type="EMBL" id="EAY14442.1"/>
    </source>
</evidence>
<dbReference type="InterPro" id="IPR001394">
    <property type="entry name" value="Peptidase_C19_UCH"/>
</dbReference>
<dbReference type="VEuPathDB" id="TrichDB:TVAGG3_0850470"/>
<name>A2DYQ2_TRIV3</name>
<dbReference type="PROSITE" id="PS50235">
    <property type="entry name" value="USP_3"/>
    <property type="match status" value="1"/>
</dbReference>
<dbReference type="InterPro" id="IPR028889">
    <property type="entry name" value="USP"/>
</dbReference>
<dbReference type="Proteomes" id="UP000001542">
    <property type="component" value="Unassembled WGS sequence"/>
</dbReference>
<protein>
    <recommendedName>
        <fullName evidence="3">ubiquitinyl hydrolase 1</fullName>
        <ecNumber evidence="3">3.4.19.12</ecNumber>
    </recommendedName>
</protein>
<dbReference type="Gene3D" id="3.90.70.10">
    <property type="entry name" value="Cysteine proteinases"/>
    <property type="match status" value="1"/>
</dbReference>
<evidence type="ECO:0000256" key="2">
    <source>
        <dbReference type="ARBA" id="ARBA00009085"/>
    </source>
</evidence>
<keyword evidence="6 9" id="KW-0378">Hydrolase</keyword>
<feature type="domain" description="USP" evidence="8">
    <location>
        <begin position="1"/>
        <end position="179"/>
    </location>
</feature>
<dbReference type="AlphaFoldDB" id="A2DYQ2"/>
<dbReference type="KEGG" id="tva:4772430"/>
<dbReference type="OrthoDB" id="292964at2759"/>
<evidence type="ECO:0000256" key="5">
    <source>
        <dbReference type="ARBA" id="ARBA00022786"/>
    </source>
</evidence>
<gene>
    <name evidence="9" type="ORF">TVAG_426350</name>
</gene>
<keyword evidence="5" id="KW-0833">Ubl conjugation pathway</keyword>
<dbReference type="PANTHER" id="PTHR21646">
    <property type="entry name" value="UBIQUITIN CARBOXYL-TERMINAL HYDROLASE"/>
    <property type="match status" value="1"/>
</dbReference>
<keyword evidence="4" id="KW-0645">Protease</keyword>
<dbReference type="EMBL" id="DS113270">
    <property type="protein sequence ID" value="EAY14442.1"/>
    <property type="molecule type" value="Genomic_DNA"/>
</dbReference>
<dbReference type="InterPro" id="IPR050185">
    <property type="entry name" value="Ub_carboxyl-term_hydrolase"/>
</dbReference>
<organism evidence="9 10">
    <name type="scientific">Trichomonas vaginalis (strain ATCC PRA-98 / G3)</name>
    <dbReference type="NCBI Taxonomy" id="412133"/>
    <lineage>
        <taxon>Eukaryota</taxon>
        <taxon>Metamonada</taxon>
        <taxon>Parabasalia</taxon>
        <taxon>Trichomonadida</taxon>
        <taxon>Trichomonadidae</taxon>
        <taxon>Trichomonas</taxon>
    </lineage>
</organism>
<dbReference type="InParanoid" id="A2DYQ2"/>
<evidence type="ECO:0000313" key="10">
    <source>
        <dbReference type="Proteomes" id="UP000001542"/>
    </source>
</evidence>
<dbReference type="InterPro" id="IPR038765">
    <property type="entry name" value="Papain-like_cys_pep_sf"/>
</dbReference>
<dbReference type="EC" id="3.4.19.12" evidence="3"/>
<evidence type="ECO:0000256" key="4">
    <source>
        <dbReference type="ARBA" id="ARBA00022670"/>
    </source>
</evidence>
<dbReference type="SUPFAM" id="SSF54001">
    <property type="entry name" value="Cysteine proteinases"/>
    <property type="match status" value="1"/>
</dbReference>
<sequence>MFYSTIYCPECRRENVVYDPFTFLSVPVKICFFSQVTLTDYLKSFIQQDNLDENNKWYCENCKQKVRATKTMGIERCSKFLIIHFKRFEYDGVEPRKIVTNVQYPDELDLSDFCKNDRGKLKLISVIFHLGNASSGHYTCASREEGTDKWFYYNDSLVNPIDQAKAHSEDAYILIYQKI</sequence>
<dbReference type="Pfam" id="PF00443">
    <property type="entry name" value="UCH"/>
    <property type="match status" value="1"/>
</dbReference>
<evidence type="ECO:0000256" key="6">
    <source>
        <dbReference type="ARBA" id="ARBA00022801"/>
    </source>
</evidence>
<dbReference type="GO" id="GO:0004843">
    <property type="term" value="F:cysteine-type deubiquitinase activity"/>
    <property type="evidence" value="ECO:0007669"/>
    <property type="project" value="UniProtKB-EC"/>
</dbReference>
<dbReference type="VEuPathDB" id="TrichDB:TVAG_019670"/>
<reference evidence="9" key="1">
    <citation type="submission" date="2006-10" db="EMBL/GenBank/DDBJ databases">
        <authorList>
            <person name="Amadeo P."/>
            <person name="Zhao Q."/>
            <person name="Wortman J."/>
            <person name="Fraser-Liggett C."/>
            <person name="Carlton J."/>
        </authorList>
    </citation>
    <scope>NUCLEOTIDE SEQUENCE</scope>
    <source>
        <strain evidence="9">G3</strain>
    </source>
</reference>
<comment type="similarity">
    <text evidence="2">Belongs to the peptidase C19 family.</text>
</comment>
<dbReference type="GO" id="GO:0006508">
    <property type="term" value="P:proteolysis"/>
    <property type="evidence" value="ECO:0007669"/>
    <property type="project" value="UniProtKB-KW"/>
</dbReference>
<keyword evidence="7" id="KW-0788">Thiol protease</keyword>
<dbReference type="PANTHER" id="PTHR21646:SF24">
    <property type="entry name" value="UBIQUITIN CARBOXYL-TERMINAL HYDROLASE"/>
    <property type="match status" value="1"/>
</dbReference>
<evidence type="ECO:0000256" key="1">
    <source>
        <dbReference type="ARBA" id="ARBA00000707"/>
    </source>
</evidence>
<evidence type="ECO:0000256" key="3">
    <source>
        <dbReference type="ARBA" id="ARBA00012759"/>
    </source>
</evidence>
<dbReference type="eggNOG" id="KOG1868">
    <property type="taxonomic scope" value="Eukaryota"/>
</dbReference>
<evidence type="ECO:0000259" key="8">
    <source>
        <dbReference type="PROSITE" id="PS50235"/>
    </source>
</evidence>
<keyword evidence="10" id="KW-1185">Reference proteome</keyword>
<dbReference type="OMA" id="MWLDFVL"/>
<evidence type="ECO:0000256" key="7">
    <source>
        <dbReference type="ARBA" id="ARBA00022807"/>
    </source>
</evidence>
<dbReference type="STRING" id="5722.A2DYQ2"/>